<feature type="domain" description="PapC N-terminal" evidence="10">
    <location>
        <begin position="43"/>
        <end position="153"/>
    </location>
</feature>
<evidence type="ECO:0000259" key="10">
    <source>
        <dbReference type="Pfam" id="PF13954"/>
    </source>
</evidence>
<dbReference type="InterPro" id="IPR025949">
    <property type="entry name" value="PapC-like_C"/>
</dbReference>
<dbReference type="Proteomes" id="UP000078224">
    <property type="component" value="Unassembled WGS sequence"/>
</dbReference>
<dbReference type="GO" id="GO:0009279">
    <property type="term" value="C:cell outer membrane"/>
    <property type="evidence" value="ECO:0007669"/>
    <property type="project" value="UniProtKB-SubCell"/>
</dbReference>
<keyword evidence="3" id="KW-0813">Transport</keyword>
<evidence type="ECO:0000259" key="9">
    <source>
        <dbReference type="Pfam" id="PF13953"/>
    </source>
</evidence>
<keyword evidence="12" id="KW-1185">Reference proteome</keyword>
<evidence type="ECO:0000256" key="8">
    <source>
        <dbReference type="ARBA" id="ARBA00023237"/>
    </source>
</evidence>
<dbReference type="InterPro" id="IPR000015">
    <property type="entry name" value="Fimb_usher"/>
</dbReference>
<accession>A0A1B7JL82</accession>
<dbReference type="Pfam" id="PF00577">
    <property type="entry name" value="Usher"/>
    <property type="match status" value="1"/>
</dbReference>
<keyword evidence="6" id="KW-0732">Signal</keyword>
<dbReference type="InterPro" id="IPR037224">
    <property type="entry name" value="PapC_N_sf"/>
</dbReference>
<protein>
    <submittedName>
        <fullName evidence="11">Beta-fimbriae usher protein</fullName>
    </submittedName>
</protein>
<dbReference type="Gene3D" id="2.60.40.3110">
    <property type="match status" value="1"/>
</dbReference>
<evidence type="ECO:0000256" key="3">
    <source>
        <dbReference type="ARBA" id="ARBA00022448"/>
    </source>
</evidence>
<dbReference type="Pfam" id="PF13953">
    <property type="entry name" value="PapC_C"/>
    <property type="match status" value="1"/>
</dbReference>
<keyword evidence="5" id="KW-0812">Transmembrane</keyword>
<name>A0A1B7JL82_9GAMM</name>
<evidence type="ECO:0000256" key="1">
    <source>
        <dbReference type="ARBA" id="ARBA00004571"/>
    </source>
</evidence>
<feature type="domain" description="PapC-like C-terminal" evidence="9">
    <location>
        <begin position="729"/>
        <end position="792"/>
    </location>
</feature>
<dbReference type="PANTHER" id="PTHR30451">
    <property type="entry name" value="OUTER MEMBRANE USHER PROTEIN"/>
    <property type="match status" value="1"/>
</dbReference>
<dbReference type="EMBL" id="LXEW01000047">
    <property type="protein sequence ID" value="OAT48414.1"/>
    <property type="molecule type" value="Genomic_DNA"/>
</dbReference>
<evidence type="ECO:0000313" key="12">
    <source>
        <dbReference type="Proteomes" id="UP000078224"/>
    </source>
</evidence>
<dbReference type="PANTHER" id="PTHR30451:SF8">
    <property type="entry name" value="FIMBRIAL USHER PROTEIN"/>
    <property type="match status" value="1"/>
</dbReference>
<dbReference type="PATRIC" id="fig|1354272.4.peg.3435"/>
<dbReference type="Pfam" id="PF13954">
    <property type="entry name" value="PapC_N"/>
    <property type="match status" value="1"/>
</dbReference>
<comment type="similarity">
    <text evidence="2">Belongs to the fimbrial export usher family.</text>
</comment>
<evidence type="ECO:0000313" key="11">
    <source>
        <dbReference type="EMBL" id="OAT48414.1"/>
    </source>
</evidence>
<dbReference type="InterPro" id="IPR043142">
    <property type="entry name" value="PapC-like_C_sf"/>
</dbReference>
<evidence type="ECO:0000256" key="2">
    <source>
        <dbReference type="ARBA" id="ARBA00008064"/>
    </source>
</evidence>
<evidence type="ECO:0000256" key="7">
    <source>
        <dbReference type="ARBA" id="ARBA00023136"/>
    </source>
</evidence>
<dbReference type="Gene3D" id="3.10.20.410">
    <property type="match status" value="1"/>
</dbReference>
<dbReference type="AlphaFoldDB" id="A0A1B7JL82"/>
<sequence length="808" mass="89097">MYKKNKISYCYPFLIFIALYINNAIASKVENRTEAPSSVLTNFDIDSLKSLGYGTEVAEFFMKGNQFLPGNHDVTIKLNSSAEYTENIEINENGELCINDKLMTKLKLKKINLLEGCNPFQQVFPNGQIILHPSNFKIDLIVSENYLDPKLQGRELTYGGFGIVSNYQMYGMEINGNYNQRFYQGEFETGLNWNNWILRNNSSMSVGDSRSEYQFNETILSRSIEAINAQIEMGQLNIQGAFFGGTPIDGIQVYSDSSLQSTSNLVVPITGFASSPSTVEVQQNGRLLYRTIVAAGAFELNKINNVVIGTPLDITVVQDNGEQQKFQVVTANQMNGVSSPISYLFSSGQYRSRGESKVEKPLISSAEMSMQNKYANYIAGMLYSDKYQAMSGRVNSSFGVLSPITGGLGIQSSRNNKKRGEQVDFNTSIAFDKTSVGASVLYRTNQFPTLESSLLKDTHEIDVNEQTNNWFSGELQTSSSLFASWGDITWGRFSSSFSHNHFYDNKSDTVSYSVGYGRKIADVSLNVNYQTGDGQDSRVFINASMPLSKKSNISIQSQHYQDKTMTMANYNQRVNDNWRYSVGVGRNDGTQIVNGSVNNTNAYSNIAITGSILQNNTRSLMASASGGLAYSNGLFATSSVPIGDTFGIVYIPNESGVRVNSLGSGTTITNHFGTAAISSLPENKQSTVQLNTENLPLNVRLDTTSFDVAVARGSVITREINSTKMRQLLLSIKMPNGEFVPFGGSVLNKTSDYMGTIMGEGNLLLSNEQIGKDIILRSPNADDCIIKYTVPKDFSPESLYEEAEAICH</sequence>
<comment type="subcellular location">
    <subcellularLocation>
        <location evidence="1">Cell outer membrane</location>
        <topology evidence="1">Multi-pass membrane protein</topology>
    </subcellularLocation>
</comment>
<reference evidence="11 12" key="1">
    <citation type="submission" date="2016-04" db="EMBL/GenBank/DDBJ databases">
        <title>ATOL: Assembling a taxonomically balanced genome-scale reconstruction of the evolutionary history of the Enterobacteriaceae.</title>
        <authorList>
            <person name="Plunkett G.III."/>
            <person name="Neeno-Eckwall E.C."/>
            <person name="Glasner J.D."/>
            <person name="Perna N.T."/>
        </authorList>
    </citation>
    <scope>NUCLEOTIDE SEQUENCE [LARGE SCALE GENOMIC DNA]</scope>
    <source>
        <strain evidence="11 12">ATCC 35613</strain>
    </source>
</reference>
<dbReference type="SUPFAM" id="SSF141729">
    <property type="entry name" value="FimD N-terminal domain-like"/>
    <property type="match status" value="1"/>
</dbReference>
<evidence type="ECO:0000256" key="5">
    <source>
        <dbReference type="ARBA" id="ARBA00022692"/>
    </source>
</evidence>
<dbReference type="InterPro" id="IPR025885">
    <property type="entry name" value="PapC_N"/>
</dbReference>
<gene>
    <name evidence="11" type="ORF">M998_3359</name>
</gene>
<proteinExistence type="inferred from homology"/>
<dbReference type="OrthoDB" id="6465993at2"/>
<keyword evidence="7" id="KW-0472">Membrane</keyword>
<evidence type="ECO:0000256" key="6">
    <source>
        <dbReference type="ARBA" id="ARBA00022729"/>
    </source>
</evidence>
<dbReference type="Gene3D" id="2.60.40.2070">
    <property type="match status" value="1"/>
</dbReference>
<dbReference type="Gene3D" id="2.60.40.2610">
    <property type="entry name" value="Outer membrane usher protein FimD, plug domain"/>
    <property type="match status" value="1"/>
</dbReference>
<organism evidence="11 12">
    <name type="scientific">Providencia heimbachae ATCC 35613</name>
    <dbReference type="NCBI Taxonomy" id="1354272"/>
    <lineage>
        <taxon>Bacteria</taxon>
        <taxon>Pseudomonadati</taxon>
        <taxon>Pseudomonadota</taxon>
        <taxon>Gammaproteobacteria</taxon>
        <taxon>Enterobacterales</taxon>
        <taxon>Morganellaceae</taxon>
        <taxon>Providencia</taxon>
    </lineage>
</organism>
<keyword evidence="4" id="KW-1134">Transmembrane beta strand</keyword>
<dbReference type="GO" id="GO:0015473">
    <property type="term" value="F:fimbrial usher porin activity"/>
    <property type="evidence" value="ECO:0007669"/>
    <property type="project" value="InterPro"/>
</dbReference>
<dbReference type="InterPro" id="IPR042186">
    <property type="entry name" value="FimD_plug_dom"/>
</dbReference>
<evidence type="ECO:0000256" key="4">
    <source>
        <dbReference type="ARBA" id="ARBA00022452"/>
    </source>
</evidence>
<dbReference type="RefSeq" id="WP_068445637.1">
    <property type="nucleotide sequence ID" value="NZ_LXEW01000047.1"/>
</dbReference>
<keyword evidence="8" id="KW-0998">Cell outer membrane</keyword>
<dbReference type="GO" id="GO:0009297">
    <property type="term" value="P:pilus assembly"/>
    <property type="evidence" value="ECO:0007669"/>
    <property type="project" value="InterPro"/>
</dbReference>
<comment type="caution">
    <text evidence="11">The sequence shown here is derived from an EMBL/GenBank/DDBJ whole genome shotgun (WGS) entry which is preliminary data.</text>
</comment>